<name>A0A485AQ17_KLUCR</name>
<dbReference type="AlphaFoldDB" id="A0A485AQ17"/>
<dbReference type="InterPro" id="IPR001633">
    <property type="entry name" value="EAL_dom"/>
</dbReference>
<dbReference type="Gene3D" id="3.20.20.450">
    <property type="entry name" value="EAL domain"/>
    <property type="match status" value="1"/>
</dbReference>
<reference evidence="2 3" key="1">
    <citation type="submission" date="2019-03" db="EMBL/GenBank/DDBJ databases">
        <authorList>
            <consortium name="Pathogen Informatics"/>
        </authorList>
    </citation>
    <scope>NUCLEOTIDE SEQUENCE [LARGE SCALE GENOMIC DNA]</scope>
    <source>
        <strain evidence="2 3">NCTC12993</strain>
    </source>
</reference>
<protein>
    <submittedName>
        <fullName evidence="2">Biofilm formation regulator HmsP</fullName>
    </submittedName>
</protein>
<gene>
    <name evidence="2" type="ORF">NCTC12993_01844</name>
</gene>
<accession>A0A485AQ17</accession>
<sequence>MVIEGVENYTQISSMLKQGVKYGQGYLFFPPISKERLSSVNICSTNR</sequence>
<organism evidence="2 3">
    <name type="scientific">Kluyvera cryocrescens</name>
    <name type="common">Kluyvera citrophila</name>
    <dbReference type="NCBI Taxonomy" id="580"/>
    <lineage>
        <taxon>Bacteria</taxon>
        <taxon>Pseudomonadati</taxon>
        <taxon>Pseudomonadota</taxon>
        <taxon>Gammaproteobacteria</taxon>
        <taxon>Enterobacterales</taxon>
        <taxon>Enterobacteriaceae</taxon>
        <taxon>Kluyvera</taxon>
    </lineage>
</organism>
<evidence type="ECO:0000313" key="3">
    <source>
        <dbReference type="Proteomes" id="UP000401081"/>
    </source>
</evidence>
<evidence type="ECO:0000313" key="2">
    <source>
        <dbReference type="EMBL" id="VFS61258.1"/>
    </source>
</evidence>
<proteinExistence type="predicted"/>
<dbReference type="SUPFAM" id="SSF141868">
    <property type="entry name" value="EAL domain-like"/>
    <property type="match status" value="1"/>
</dbReference>
<feature type="domain" description="EAL" evidence="1">
    <location>
        <begin position="1"/>
        <end position="45"/>
    </location>
</feature>
<keyword evidence="3" id="KW-1185">Reference proteome</keyword>
<dbReference type="Proteomes" id="UP000401081">
    <property type="component" value="Unassembled WGS sequence"/>
</dbReference>
<dbReference type="EMBL" id="CAADJD010000015">
    <property type="protein sequence ID" value="VFS61258.1"/>
    <property type="molecule type" value="Genomic_DNA"/>
</dbReference>
<dbReference type="PROSITE" id="PS50883">
    <property type="entry name" value="EAL"/>
    <property type="match status" value="1"/>
</dbReference>
<evidence type="ECO:0000259" key="1">
    <source>
        <dbReference type="PROSITE" id="PS50883"/>
    </source>
</evidence>
<dbReference type="InterPro" id="IPR035919">
    <property type="entry name" value="EAL_sf"/>
</dbReference>